<gene>
    <name evidence="2" type="ORF">DPMN_008414</name>
</gene>
<dbReference type="EMBL" id="JAIWYP010000001">
    <property type="protein sequence ID" value="KAH3884436.1"/>
    <property type="molecule type" value="Genomic_DNA"/>
</dbReference>
<evidence type="ECO:0000313" key="2">
    <source>
        <dbReference type="EMBL" id="KAH3884436.1"/>
    </source>
</evidence>
<reference evidence="2" key="2">
    <citation type="submission" date="2020-11" db="EMBL/GenBank/DDBJ databases">
        <authorList>
            <person name="McCartney M.A."/>
            <person name="Auch B."/>
            <person name="Kono T."/>
            <person name="Mallez S."/>
            <person name="Becker A."/>
            <person name="Gohl D.M."/>
            <person name="Silverstein K.A.T."/>
            <person name="Koren S."/>
            <person name="Bechman K.B."/>
            <person name="Herman A."/>
            <person name="Abrahante J.E."/>
            <person name="Garbe J."/>
        </authorList>
    </citation>
    <scope>NUCLEOTIDE SEQUENCE</scope>
    <source>
        <strain evidence="2">Duluth1</strain>
        <tissue evidence="2">Whole animal</tissue>
    </source>
</reference>
<dbReference type="Proteomes" id="UP000828390">
    <property type="component" value="Unassembled WGS sequence"/>
</dbReference>
<organism evidence="2 3">
    <name type="scientific">Dreissena polymorpha</name>
    <name type="common">Zebra mussel</name>
    <name type="synonym">Mytilus polymorpha</name>
    <dbReference type="NCBI Taxonomy" id="45954"/>
    <lineage>
        <taxon>Eukaryota</taxon>
        <taxon>Metazoa</taxon>
        <taxon>Spiralia</taxon>
        <taxon>Lophotrochozoa</taxon>
        <taxon>Mollusca</taxon>
        <taxon>Bivalvia</taxon>
        <taxon>Autobranchia</taxon>
        <taxon>Heteroconchia</taxon>
        <taxon>Euheterodonta</taxon>
        <taxon>Imparidentia</taxon>
        <taxon>Neoheterodontei</taxon>
        <taxon>Myida</taxon>
        <taxon>Dreissenoidea</taxon>
        <taxon>Dreissenidae</taxon>
        <taxon>Dreissena</taxon>
    </lineage>
</organism>
<dbReference type="AlphaFoldDB" id="A0A9D4MXQ4"/>
<feature type="region of interest" description="Disordered" evidence="1">
    <location>
        <begin position="1"/>
        <end position="24"/>
    </location>
</feature>
<proteinExistence type="predicted"/>
<reference evidence="2" key="1">
    <citation type="journal article" date="2019" name="bioRxiv">
        <title>The Genome of the Zebra Mussel, Dreissena polymorpha: A Resource for Invasive Species Research.</title>
        <authorList>
            <person name="McCartney M.A."/>
            <person name="Auch B."/>
            <person name="Kono T."/>
            <person name="Mallez S."/>
            <person name="Zhang Y."/>
            <person name="Obille A."/>
            <person name="Becker A."/>
            <person name="Abrahante J.E."/>
            <person name="Garbe J."/>
            <person name="Badalamenti J.P."/>
            <person name="Herman A."/>
            <person name="Mangelson H."/>
            <person name="Liachko I."/>
            <person name="Sullivan S."/>
            <person name="Sone E.D."/>
            <person name="Koren S."/>
            <person name="Silverstein K.A.T."/>
            <person name="Beckman K.B."/>
            <person name="Gohl D.M."/>
        </authorList>
    </citation>
    <scope>NUCLEOTIDE SEQUENCE</scope>
    <source>
        <strain evidence="2">Duluth1</strain>
        <tissue evidence="2">Whole animal</tissue>
    </source>
</reference>
<evidence type="ECO:0000256" key="1">
    <source>
        <dbReference type="SAM" id="MobiDB-lite"/>
    </source>
</evidence>
<evidence type="ECO:0000313" key="3">
    <source>
        <dbReference type="Proteomes" id="UP000828390"/>
    </source>
</evidence>
<sequence>MIESGTSGIGGEVAEKCENPRSNLMGSTLADRMLRSLQIERDTTSYRKTACYGQKCNIRRILRGKNCSSNKIVFNQGILKMEREDEVPPDP</sequence>
<protein>
    <submittedName>
        <fullName evidence="2">Uncharacterized protein</fullName>
    </submittedName>
</protein>
<keyword evidence="3" id="KW-1185">Reference proteome</keyword>
<comment type="caution">
    <text evidence="2">The sequence shown here is derived from an EMBL/GenBank/DDBJ whole genome shotgun (WGS) entry which is preliminary data.</text>
</comment>
<accession>A0A9D4MXQ4</accession>
<name>A0A9D4MXQ4_DREPO</name>